<keyword evidence="1" id="KW-0812">Transmembrane</keyword>
<keyword evidence="3" id="KW-1185">Reference proteome</keyword>
<accession>A0AAV1P6H7</accession>
<proteinExistence type="predicted"/>
<name>A0AAV1P6H7_SCOSC</name>
<dbReference type="Proteomes" id="UP001314229">
    <property type="component" value="Unassembled WGS sequence"/>
</dbReference>
<gene>
    <name evidence="2" type="ORF">FSCOSCO3_A013197</name>
</gene>
<feature type="transmembrane region" description="Helical" evidence="1">
    <location>
        <begin position="58"/>
        <end position="76"/>
    </location>
</feature>
<keyword evidence="1" id="KW-0472">Membrane</keyword>
<evidence type="ECO:0000313" key="3">
    <source>
        <dbReference type="Proteomes" id="UP001314229"/>
    </source>
</evidence>
<protein>
    <submittedName>
        <fullName evidence="2">Uncharacterized protein</fullName>
    </submittedName>
</protein>
<comment type="caution">
    <text evidence="2">The sequence shown here is derived from an EMBL/GenBank/DDBJ whole genome shotgun (WGS) entry which is preliminary data.</text>
</comment>
<reference evidence="2 3" key="1">
    <citation type="submission" date="2024-01" db="EMBL/GenBank/DDBJ databases">
        <authorList>
            <person name="Alioto T."/>
            <person name="Alioto T."/>
            <person name="Gomez Garrido J."/>
        </authorList>
    </citation>
    <scope>NUCLEOTIDE SEQUENCE [LARGE SCALE GENOMIC DNA]</scope>
</reference>
<dbReference type="EMBL" id="CAWUFR010000102">
    <property type="protein sequence ID" value="CAK6967213.1"/>
    <property type="molecule type" value="Genomic_DNA"/>
</dbReference>
<evidence type="ECO:0000256" key="1">
    <source>
        <dbReference type="SAM" id="Phobius"/>
    </source>
</evidence>
<sequence>MADTDVAEGDQNEEVPEDDLDDAEKAMLHFGKYYEARRALPWDQWTSREKTVYYMDRAFIGLMVVFLVVVFFDICYKIWYVTNLKKIAEFVTDIVSFLLDWLSTQEKHEELMEL</sequence>
<evidence type="ECO:0000313" key="2">
    <source>
        <dbReference type="EMBL" id="CAK6967213.1"/>
    </source>
</evidence>
<organism evidence="2 3">
    <name type="scientific">Scomber scombrus</name>
    <name type="common">Atlantic mackerel</name>
    <name type="synonym">Scomber vernalis</name>
    <dbReference type="NCBI Taxonomy" id="13677"/>
    <lineage>
        <taxon>Eukaryota</taxon>
        <taxon>Metazoa</taxon>
        <taxon>Chordata</taxon>
        <taxon>Craniata</taxon>
        <taxon>Vertebrata</taxon>
        <taxon>Euteleostomi</taxon>
        <taxon>Actinopterygii</taxon>
        <taxon>Neopterygii</taxon>
        <taxon>Teleostei</taxon>
        <taxon>Neoteleostei</taxon>
        <taxon>Acanthomorphata</taxon>
        <taxon>Pelagiaria</taxon>
        <taxon>Scombriformes</taxon>
        <taxon>Scombridae</taxon>
        <taxon>Scomber</taxon>
    </lineage>
</organism>
<keyword evidence="1" id="KW-1133">Transmembrane helix</keyword>
<dbReference type="AlphaFoldDB" id="A0AAV1P6H7"/>